<dbReference type="PANTHER" id="PTHR47529:SF1">
    <property type="entry name" value="PERIPLASMIC CHAPERONE PPID"/>
    <property type="match status" value="1"/>
</dbReference>
<sequence>MAVLNKIRQRSVFLIIIIALALFSFVLADVIRNGGLSSQNSQNVIATVNGDEISREEFAREVEAFERNMGRNVSTTQAVNRIWDQKLREVILNEQVDELGIRAGEGQITNLVRSQMAGNPNFTNEAGMFDENRLREYVANLKETSPEAYAQWQQFTSNLAKTAKLNTYYNMVSAGVGATLLEGEQAYRLQNDNINMKFVQVPYSSIPDSEVEVTKSDIKSYIDNHSSRFETDASRSLQYVIFTESASGDDKSEAKEAISSLRDQRVEYNAAIGANDTLAGFDSTDDYGDFISNNSDLPFENRFKFRNDFSGDNAEAIFNLNEGETFGPYEENGYWKLSKVVETKNIPDSVKASHILVAYEGTQLGAGSARNKEEAKQLADSIANVARADKEKFADLASEYSADTSNKEQAGDLGYFVPGMMIPAFENYVFDNSTGDIGVVETPLGYHVISIEDQTEAAKAVKVATIAREIQASEKTMNDLFNEVTKFEISASEGDFSEVAKKENYEVKTVKDIKALEENIPGAGAQRRVIQWAFGDEASVGDVRRFDTNNGYIVAQLTSKKDKGLMSVEEASSTVTPILKKEKKAEVIKSRLKGSTLQEIASNQGVSVQTADAVNLSSPTLAGAGEEPEVVGAIFSLEAGKVSEPIAGEKGVYVGELVSKFEAPAMDSYKGFAQQESAARRAQAGSRVFEALKKKAEIEDNRSRFY</sequence>
<evidence type="ECO:0000256" key="10">
    <source>
        <dbReference type="ARBA" id="ARBA00042775"/>
    </source>
</evidence>
<keyword evidence="7" id="KW-0143">Chaperone</keyword>
<evidence type="ECO:0000256" key="3">
    <source>
        <dbReference type="ARBA" id="ARBA00022519"/>
    </source>
</evidence>
<proteinExistence type="inferred from homology"/>
<dbReference type="RefSeq" id="WP_089662135.1">
    <property type="nucleotide sequence ID" value="NZ_LT629745.1"/>
</dbReference>
<dbReference type="Gene3D" id="3.10.50.40">
    <property type="match status" value="1"/>
</dbReference>
<dbReference type="EMBL" id="LT629745">
    <property type="protein sequence ID" value="SDS01884.1"/>
    <property type="molecule type" value="Genomic_DNA"/>
</dbReference>
<dbReference type="SUPFAM" id="SSF54534">
    <property type="entry name" value="FKBP-like"/>
    <property type="match status" value="1"/>
</dbReference>
<evidence type="ECO:0000256" key="7">
    <source>
        <dbReference type="ARBA" id="ARBA00023186"/>
    </source>
</evidence>
<evidence type="ECO:0000313" key="14">
    <source>
        <dbReference type="Proteomes" id="UP000198858"/>
    </source>
</evidence>
<keyword evidence="11 13" id="KW-0413">Isomerase</keyword>
<evidence type="ECO:0000256" key="9">
    <source>
        <dbReference type="ARBA" id="ARBA00040743"/>
    </source>
</evidence>
<keyword evidence="14" id="KW-1185">Reference proteome</keyword>
<dbReference type="STRING" id="1250231.SAMN04488552_1841"/>
<dbReference type="InterPro" id="IPR052029">
    <property type="entry name" value="PpiD_chaperone"/>
</dbReference>
<name>A0A1H1NSC5_9FLAO</name>
<accession>A0A1H1NSC5</accession>
<keyword evidence="11" id="KW-0697">Rotamase</keyword>
<protein>
    <recommendedName>
        <fullName evidence="9">Periplasmic chaperone PpiD</fullName>
    </recommendedName>
    <alternativeName>
        <fullName evidence="10">Periplasmic folding chaperone</fullName>
    </alternativeName>
</protein>
<keyword evidence="4" id="KW-0812">Transmembrane</keyword>
<dbReference type="InterPro" id="IPR046357">
    <property type="entry name" value="PPIase_dom_sf"/>
</dbReference>
<dbReference type="PANTHER" id="PTHR47529">
    <property type="entry name" value="PEPTIDYL-PROLYL CIS-TRANS ISOMERASE D"/>
    <property type="match status" value="1"/>
</dbReference>
<dbReference type="Pfam" id="PF13623">
    <property type="entry name" value="SurA_N_2"/>
    <property type="match status" value="1"/>
</dbReference>
<evidence type="ECO:0000256" key="4">
    <source>
        <dbReference type="ARBA" id="ARBA00022692"/>
    </source>
</evidence>
<evidence type="ECO:0000256" key="11">
    <source>
        <dbReference type="PROSITE-ProRule" id="PRU00278"/>
    </source>
</evidence>
<evidence type="ECO:0000313" key="13">
    <source>
        <dbReference type="EMBL" id="SDS01884.1"/>
    </source>
</evidence>
<gene>
    <name evidence="13" type="ORF">SAMN04488552_1841</name>
</gene>
<dbReference type="SUPFAM" id="SSF109998">
    <property type="entry name" value="Triger factor/SurA peptide-binding domain-like"/>
    <property type="match status" value="1"/>
</dbReference>
<dbReference type="PROSITE" id="PS50198">
    <property type="entry name" value="PPIC_PPIASE_2"/>
    <property type="match status" value="1"/>
</dbReference>
<keyword evidence="2" id="KW-1003">Cell membrane</keyword>
<keyword evidence="5" id="KW-1133">Transmembrane helix</keyword>
<organism evidence="13 14">
    <name type="scientific">Christiangramia echinicola</name>
    <dbReference type="NCBI Taxonomy" id="279359"/>
    <lineage>
        <taxon>Bacteria</taxon>
        <taxon>Pseudomonadati</taxon>
        <taxon>Bacteroidota</taxon>
        <taxon>Flavobacteriia</taxon>
        <taxon>Flavobacteriales</taxon>
        <taxon>Flavobacteriaceae</taxon>
        <taxon>Christiangramia</taxon>
    </lineage>
</organism>
<evidence type="ECO:0000259" key="12">
    <source>
        <dbReference type="PROSITE" id="PS50198"/>
    </source>
</evidence>
<comment type="similarity">
    <text evidence="8">Belongs to the PpiD chaperone family.</text>
</comment>
<evidence type="ECO:0000256" key="2">
    <source>
        <dbReference type="ARBA" id="ARBA00022475"/>
    </source>
</evidence>
<feature type="domain" description="PpiC" evidence="12">
    <location>
        <begin position="347"/>
        <end position="453"/>
    </location>
</feature>
<dbReference type="Proteomes" id="UP000198858">
    <property type="component" value="Chromosome I"/>
</dbReference>
<reference evidence="13 14" key="1">
    <citation type="submission" date="2016-10" db="EMBL/GenBank/DDBJ databases">
        <authorList>
            <person name="Varghese N."/>
            <person name="Submissions S."/>
        </authorList>
    </citation>
    <scope>NUCLEOTIDE SEQUENCE [LARGE SCALE GENOMIC DNA]</scope>
    <source>
        <strain evidence="13 14">Mar_2010_102</strain>
    </source>
</reference>
<dbReference type="GO" id="GO:0005886">
    <property type="term" value="C:plasma membrane"/>
    <property type="evidence" value="ECO:0007669"/>
    <property type="project" value="UniProtKB-SubCell"/>
</dbReference>
<comment type="subcellular location">
    <subcellularLocation>
        <location evidence="1">Cell inner membrane</location>
        <topology evidence="1">Single-pass type II membrane protein</topology>
        <orientation evidence="1">Periplasmic side</orientation>
    </subcellularLocation>
</comment>
<dbReference type="InterPro" id="IPR027304">
    <property type="entry name" value="Trigger_fact/SurA_dom_sf"/>
</dbReference>
<dbReference type="AlphaFoldDB" id="A0A1H1NSC5"/>
<evidence type="ECO:0000256" key="5">
    <source>
        <dbReference type="ARBA" id="ARBA00022989"/>
    </source>
</evidence>
<keyword evidence="6" id="KW-0472">Membrane</keyword>
<dbReference type="Pfam" id="PF13616">
    <property type="entry name" value="Rotamase_3"/>
    <property type="match status" value="1"/>
</dbReference>
<dbReference type="GO" id="GO:0003755">
    <property type="term" value="F:peptidyl-prolyl cis-trans isomerase activity"/>
    <property type="evidence" value="ECO:0007669"/>
    <property type="project" value="UniProtKB-KW"/>
</dbReference>
<keyword evidence="3" id="KW-0997">Cell inner membrane</keyword>
<evidence type="ECO:0000256" key="6">
    <source>
        <dbReference type="ARBA" id="ARBA00023136"/>
    </source>
</evidence>
<dbReference type="InterPro" id="IPR000297">
    <property type="entry name" value="PPIase_PpiC"/>
</dbReference>
<evidence type="ECO:0000256" key="8">
    <source>
        <dbReference type="ARBA" id="ARBA00038408"/>
    </source>
</evidence>
<evidence type="ECO:0000256" key="1">
    <source>
        <dbReference type="ARBA" id="ARBA00004382"/>
    </source>
</evidence>